<evidence type="ECO:0000256" key="7">
    <source>
        <dbReference type="ARBA" id="ARBA00022840"/>
    </source>
</evidence>
<feature type="domain" description="ABC transmembrane type-1" evidence="14">
    <location>
        <begin position="683"/>
        <end position="969"/>
    </location>
</feature>
<dbReference type="PROSITE" id="PS00211">
    <property type="entry name" value="ABC_TRANSPORTER_1"/>
    <property type="match status" value="2"/>
</dbReference>
<feature type="domain" description="ABC transporter" evidence="13">
    <location>
        <begin position="360"/>
        <end position="596"/>
    </location>
</feature>
<evidence type="ECO:0000256" key="4">
    <source>
        <dbReference type="ARBA" id="ARBA00022692"/>
    </source>
</evidence>
<feature type="transmembrane region" description="Helical" evidence="12">
    <location>
        <begin position="688"/>
        <end position="711"/>
    </location>
</feature>
<keyword evidence="5" id="KW-0677">Repeat</keyword>
<keyword evidence="16" id="KW-1185">Reference proteome</keyword>
<dbReference type="FunFam" id="1.20.1560.10:FF:000126">
    <property type="entry name" value="Putative ABC transporter B family member 8"/>
    <property type="match status" value="1"/>
</dbReference>
<dbReference type="PANTHER" id="PTHR45136">
    <property type="entry name" value="ABC TRANSPORTER DOMAIN-CONTAINING PROTEIN"/>
    <property type="match status" value="1"/>
</dbReference>
<evidence type="ECO:0000256" key="11">
    <source>
        <dbReference type="SAM" id="MobiDB-lite"/>
    </source>
</evidence>
<feature type="domain" description="ABC transmembrane type-1" evidence="14">
    <location>
        <begin position="39"/>
        <end position="325"/>
    </location>
</feature>
<evidence type="ECO:0000256" key="2">
    <source>
        <dbReference type="ARBA" id="ARBA00007577"/>
    </source>
</evidence>
<dbReference type="InterPro" id="IPR011527">
    <property type="entry name" value="ABC1_TM_dom"/>
</dbReference>
<keyword evidence="3" id="KW-0813">Transport</keyword>
<dbReference type="FunFam" id="1.20.1560.10:FF:000029">
    <property type="entry name" value="ABC transporter B family member 1"/>
    <property type="match status" value="1"/>
</dbReference>
<evidence type="ECO:0000256" key="8">
    <source>
        <dbReference type="ARBA" id="ARBA00022989"/>
    </source>
</evidence>
<evidence type="ECO:0000256" key="10">
    <source>
        <dbReference type="ARBA" id="ARBA00023180"/>
    </source>
</evidence>
<keyword evidence="8 12" id="KW-1133">Transmembrane helix</keyword>
<dbReference type="FunFam" id="3.40.50.300:FF:000205">
    <property type="entry name" value="ABC transporter B family member 4"/>
    <property type="match status" value="2"/>
</dbReference>
<dbReference type="GO" id="GO:0016887">
    <property type="term" value="F:ATP hydrolysis activity"/>
    <property type="evidence" value="ECO:0007669"/>
    <property type="project" value="InterPro"/>
</dbReference>
<keyword evidence="10" id="KW-0325">Glycoprotein</keyword>
<evidence type="ECO:0000313" key="15">
    <source>
        <dbReference type="EMBL" id="KAK2647560.1"/>
    </source>
</evidence>
<dbReference type="Proteomes" id="UP001280121">
    <property type="component" value="Unassembled WGS sequence"/>
</dbReference>
<comment type="similarity">
    <text evidence="2">Belongs to the ABC transporter superfamily. ABCB family. Multidrug resistance exporter (TC 3.A.1.201) subfamily.</text>
</comment>
<evidence type="ECO:0000259" key="14">
    <source>
        <dbReference type="PROSITE" id="PS50929"/>
    </source>
</evidence>
<evidence type="ECO:0000256" key="5">
    <source>
        <dbReference type="ARBA" id="ARBA00022737"/>
    </source>
</evidence>
<dbReference type="InterPro" id="IPR017871">
    <property type="entry name" value="ABC_transporter-like_CS"/>
</dbReference>
<dbReference type="PROSITE" id="PS50929">
    <property type="entry name" value="ABC_TM1F"/>
    <property type="match status" value="2"/>
</dbReference>
<feature type="transmembrane region" description="Helical" evidence="12">
    <location>
        <begin position="723"/>
        <end position="748"/>
    </location>
</feature>
<organism evidence="15 16">
    <name type="scientific">Dipteronia dyeriana</name>
    <dbReference type="NCBI Taxonomy" id="168575"/>
    <lineage>
        <taxon>Eukaryota</taxon>
        <taxon>Viridiplantae</taxon>
        <taxon>Streptophyta</taxon>
        <taxon>Embryophyta</taxon>
        <taxon>Tracheophyta</taxon>
        <taxon>Spermatophyta</taxon>
        <taxon>Magnoliopsida</taxon>
        <taxon>eudicotyledons</taxon>
        <taxon>Gunneridae</taxon>
        <taxon>Pentapetalae</taxon>
        <taxon>rosids</taxon>
        <taxon>malvids</taxon>
        <taxon>Sapindales</taxon>
        <taxon>Sapindaceae</taxon>
        <taxon>Hippocastanoideae</taxon>
        <taxon>Acereae</taxon>
        <taxon>Dipteronia</taxon>
    </lineage>
</organism>
<evidence type="ECO:0000313" key="16">
    <source>
        <dbReference type="Proteomes" id="UP001280121"/>
    </source>
</evidence>
<feature type="region of interest" description="Disordered" evidence="11">
    <location>
        <begin position="601"/>
        <end position="638"/>
    </location>
</feature>
<dbReference type="CDD" id="cd18578">
    <property type="entry name" value="ABC_6TM_Pgp_ABCB1_D2_like"/>
    <property type="match status" value="1"/>
</dbReference>
<dbReference type="InterPro" id="IPR003439">
    <property type="entry name" value="ABC_transporter-like_ATP-bd"/>
</dbReference>
<feature type="transmembrane region" description="Helical" evidence="12">
    <location>
        <begin position="84"/>
        <end position="104"/>
    </location>
</feature>
<dbReference type="CDD" id="cd18577">
    <property type="entry name" value="ABC_6TM_Pgp_ABCB1_D1_like"/>
    <property type="match status" value="1"/>
</dbReference>
<dbReference type="GO" id="GO:0005524">
    <property type="term" value="F:ATP binding"/>
    <property type="evidence" value="ECO:0007669"/>
    <property type="project" value="UniProtKB-KW"/>
</dbReference>
<dbReference type="Gene3D" id="3.40.50.300">
    <property type="entry name" value="P-loop containing nucleotide triphosphate hydrolases"/>
    <property type="match status" value="2"/>
</dbReference>
<feature type="transmembrane region" description="Helical" evidence="12">
    <location>
        <begin position="297"/>
        <end position="317"/>
    </location>
</feature>
<name>A0AAD9U500_9ROSI</name>
<dbReference type="AlphaFoldDB" id="A0AAD9U500"/>
<protein>
    <submittedName>
        <fullName evidence="15">Uncharacterized protein</fullName>
    </submittedName>
</protein>
<feature type="transmembrane region" description="Helical" evidence="12">
    <location>
        <begin position="828"/>
        <end position="847"/>
    </location>
</feature>
<comment type="subcellular location">
    <subcellularLocation>
        <location evidence="1">Cell membrane</location>
        <topology evidence="1">Multi-pass membrane protein</topology>
    </subcellularLocation>
</comment>
<dbReference type="Gene3D" id="1.20.1560.10">
    <property type="entry name" value="ABC transporter type 1, transmembrane domain"/>
    <property type="match status" value="1"/>
</dbReference>
<evidence type="ECO:0000259" key="13">
    <source>
        <dbReference type="PROSITE" id="PS50893"/>
    </source>
</evidence>
<feature type="transmembrane region" description="Helical" evidence="12">
    <location>
        <begin position="187"/>
        <end position="206"/>
    </location>
</feature>
<dbReference type="SUPFAM" id="SSF90123">
    <property type="entry name" value="ABC transporter transmembrane region"/>
    <property type="match status" value="2"/>
</dbReference>
<keyword evidence="6" id="KW-0547">Nucleotide-binding</keyword>
<proteinExistence type="inferred from homology"/>
<feature type="domain" description="ABC transporter" evidence="13">
    <location>
        <begin position="1004"/>
        <end position="1241"/>
    </location>
</feature>
<keyword evidence="7" id="KW-0067">ATP-binding</keyword>
<gene>
    <name evidence="15" type="ORF">Ddye_015049</name>
</gene>
<dbReference type="SMART" id="SM00382">
    <property type="entry name" value="AAA"/>
    <property type="match status" value="2"/>
</dbReference>
<keyword evidence="4 12" id="KW-0812">Transmembrane</keyword>
<dbReference type="GO" id="GO:0005886">
    <property type="term" value="C:plasma membrane"/>
    <property type="evidence" value="ECO:0007669"/>
    <property type="project" value="UniProtKB-SubCell"/>
</dbReference>
<comment type="caution">
    <text evidence="15">The sequence shown here is derived from an EMBL/GenBank/DDBJ whole genome shotgun (WGS) entry which is preliminary data.</text>
</comment>
<dbReference type="EMBL" id="JANJYI010000005">
    <property type="protein sequence ID" value="KAK2647560.1"/>
    <property type="molecule type" value="Genomic_DNA"/>
</dbReference>
<dbReference type="InterPro" id="IPR036640">
    <property type="entry name" value="ABC1_TM_sf"/>
</dbReference>
<dbReference type="GO" id="GO:0140359">
    <property type="term" value="F:ABC-type transporter activity"/>
    <property type="evidence" value="ECO:0007669"/>
    <property type="project" value="InterPro"/>
</dbReference>
<dbReference type="Pfam" id="PF00664">
    <property type="entry name" value="ABC_membrane"/>
    <property type="match status" value="2"/>
</dbReference>
<evidence type="ECO:0000256" key="12">
    <source>
        <dbReference type="SAM" id="Phobius"/>
    </source>
</evidence>
<sequence>MGKEVMRKESDHDPKKRRKNGSIRSIIMHADGVDMFLMVFGFIGAVGDGFTTPLVLFVTSKLMNNIGGSSGDSFTQNIDKNAVAMLYLACGGWVACFLEGYCWTRTGERQATRMRARYLKAVLRQDVGYFDLHVTSTAEVISSVSNDSLVIQDVLSEKIPNFLMNASLFFGCYLVGFLMLWKLAIVGFPFVVLLVIPGLIYGRTLMELARKIREEYNKAGTIAEQAISSIRTVYAFVGETKTITEFSSALQGSVKLGLKQGLAKGLAIGSNGIVFAIWSFMSYYGSRMVMYHGAQGGTVFAVSAAIAVGGLSLGAGLSNLKYFSEAMSAGERIMEVIKRVPKIDSDNLSGEILENVSGEVEFRNVEFAYPSRPESKIFQDFCLTIPSGNTVALVGGSGSGKSTVVSLLQRFYNPLGGEILLDGVSIDKLQLKWLRSQMGLVSQEPALFATTIKENILFGKEDATIEEVIEAAKASNAHNFITQLPQQYDTQVGERGVQMSGGQKQRIAIARAIIKAPRILLLDEATSALDSESERVVQEALDKAAVGRTTIVIAHRLSTIRNADLIAVVQTGLVMETGSHEDLMQDEDGLYASLVRLQQSNDQDTNNNDNNGSSSISNTDVNNTSSRRLSMVSRSSSANSFVRDQREFNANEDDDNSDDQQLQVPSFRRLLALNLPEWKQASLGCFSAILFGGVQPLYAFAMGSMISVYFLNDHDQIKEKTRFYALCFMGLAVFSLIINVSQHCSFAYMGEYLTKRIRERMLSKILTFEVGWFDQDENSSGAICSRLAKDANVVRSLVGDRMALIVQTFSAVIIAFTMGLVIAWRLAIVMIAVQPLIIVCFYARKVLLKSMSQKAMKAQDESGKLAAEAVSNLRTITAFSSQDRILKMLDKAQEGPRRESVRQSWYAGMGLAFSQSLTTCTWALDFWYGGKLISQGYISAKALFQTFMVLVSTGRVIADAGSMTTDLAKGSDSVASVFAVLDRYTRIEPEDPEGHQPEKITGHIEIRDVHFAYPARPNVMIFKGFSINIEAGKSTALVGQSGSGKSTIIGLIQRFYDPLKGVVKIDGRDIRSYHLRSLRKHIALVSQEPTLFAGTIRENIAYGASDKIDESEIVEAAKAANAHDFIAGLNDGYDTGCGDRGVQLSGGQKQRIAIARAILKNPAVLLLDEATSALDSQSEKVVQDALERVMVGRTSVVVAHRLSTIQNCDLIAVLDKGHVVEKGTHSSLLAKGPKGSYFSLVSLQRTPHNTQPSFQ</sequence>
<evidence type="ECO:0000256" key="9">
    <source>
        <dbReference type="ARBA" id="ARBA00023136"/>
    </source>
</evidence>
<feature type="transmembrane region" description="Helical" evidence="12">
    <location>
        <begin position="26"/>
        <end position="47"/>
    </location>
</feature>
<dbReference type="Pfam" id="PF00005">
    <property type="entry name" value="ABC_tran"/>
    <property type="match status" value="2"/>
</dbReference>
<feature type="transmembrane region" description="Helical" evidence="12">
    <location>
        <begin position="265"/>
        <end position="285"/>
    </location>
</feature>
<dbReference type="InterPro" id="IPR027417">
    <property type="entry name" value="P-loop_NTPase"/>
</dbReference>
<accession>A0AAD9U500</accession>
<dbReference type="PANTHER" id="PTHR45136:SF2">
    <property type="entry name" value="ABC TRANSPORTER DOMAIN-CONTAINING PROTEIN"/>
    <property type="match status" value="1"/>
</dbReference>
<dbReference type="SUPFAM" id="SSF52540">
    <property type="entry name" value="P-loop containing nucleoside triphosphate hydrolases"/>
    <property type="match status" value="2"/>
</dbReference>
<reference evidence="15" key="1">
    <citation type="journal article" date="2023" name="Plant J.">
        <title>Genome sequences and population genomics provide insights into the demographic history, inbreeding, and mutation load of two 'living fossil' tree species of Dipteronia.</title>
        <authorList>
            <person name="Feng Y."/>
            <person name="Comes H.P."/>
            <person name="Chen J."/>
            <person name="Zhu S."/>
            <person name="Lu R."/>
            <person name="Zhang X."/>
            <person name="Li P."/>
            <person name="Qiu J."/>
            <person name="Olsen K.M."/>
            <person name="Qiu Y."/>
        </authorList>
    </citation>
    <scope>NUCLEOTIDE SEQUENCE</scope>
    <source>
        <strain evidence="15">KIB01</strain>
    </source>
</reference>
<dbReference type="CDD" id="cd03249">
    <property type="entry name" value="ABC_MTABC3_MDL1_MDL2"/>
    <property type="match status" value="2"/>
</dbReference>
<dbReference type="PROSITE" id="PS50893">
    <property type="entry name" value="ABC_TRANSPORTER_2"/>
    <property type="match status" value="2"/>
</dbReference>
<feature type="transmembrane region" description="Helical" evidence="12">
    <location>
        <begin position="802"/>
        <end position="822"/>
    </location>
</feature>
<dbReference type="InterPro" id="IPR003593">
    <property type="entry name" value="AAA+_ATPase"/>
</dbReference>
<evidence type="ECO:0000256" key="1">
    <source>
        <dbReference type="ARBA" id="ARBA00004651"/>
    </source>
</evidence>
<evidence type="ECO:0000256" key="6">
    <source>
        <dbReference type="ARBA" id="ARBA00022741"/>
    </source>
</evidence>
<evidence type="ECO:0000256" key="3">
    <source>
        <dbReference type="ARBA" id="ARBA00022448"/>
    </source>
</evidence>
<keyword evidence="9 12" id="KW-0472">Membrane</keyword>
<feature type="transmembrane region" description="Helical" evidence="12">
    <location>
        <begin position="162"/>
        <end position="181"/>
    </location>
</feature>